<dbReference type="InterPro" id="IPR047218">
    <property type="entry name" value="YocR/YhdH-like"/>
</dbReference>
<dbReference type="Proteomes" id="UP000823821">
    <property type="component" value="Unassembled WGS sequence"/>
</dbReference>
<feature type="transmembrane region" description="Helical" evidence="6">
    <location>
        <begin position="86"/>
        <end position="104"/>
    </location>
</feature>
<dbReference type="InterPro" id="IPR037272">
    <property type="entry name" value="SNS_sf"/>
</dbReference>
<evidence type="ECO:0000256" key="2">
    <source>
        <dbReference type="ARBA" id="ARBA00022448"/>
    </source>
</evidence>
<name>A0A9D2KQY1_9BACT</name>
<dbReference type="SUPFAM" id="SSF161070">
    <property type="entry name" value="SNF-like"/>
    <property type="match status" value="1"/>
</dbReference>
<keyword evidence="2" id="KW-0813">Transport</keyword>
<feature type="transmembrane region" description="Helical" evidence="6">
    <location>
        <begin position="384"/>
        <end position="402"/>
    </location>
</feature>
<dbReference type="PANTHER" id="PTHR42948:SF1">
    <property type="entry name" value="TRANSPORTER"/>
    <property type="match status" value="1"/>
</dbReference>
<dbReference type="CDD" id="cd10336">
    <property type="entry name" value="SLC6sbd_Tyt1-Like"/>
    <property type="match status" value="1"/>
</dbReference>
<evidence type="ECO:0000256" key="6">
    <source>
        <dbReference type="SAM" id="Phobius"/>
    </source>
</evidence>
<evidence type="ECO:0000256" key="1">
    <source>
        <dbReference type="ARBA" id="ARBA00004141"/>
    </source>
</evidence>
<comment type="subcellular location">
    <subcellularLocation>
        <location evidence="1">Membrane</location>
        <topology evidence="1">Multi-pass membrane protein</topology>
    </subcellularLocation>
</comment>
<keyword evidence="5 6" id="KW-0472">Membrane</keyword>
<evidence type="ECO:0000313" key="8">
    <source>
        <dbReference type="Proteomes" id="UP000823821"/>
    </source>
</evidence>
<evidence type="ECO:0000256" key="3">
    <source>
        <dbReference type="ARBA" id="ARBA00022692"/>
    </source>
</evidence>
<feature type="transmembrane region" description="Helical" evidence="6">
    <location>
        <begin position="294"/>
        <end position="324"/>
    </location>
</feature>
<evidence type="ECO:0000313" key="7">
    <source>
        <dbReference type="EMBL" id="HJA79453.1"/>
    </source>
</evidence>
<dbReference type="InterPro" id="IPR000175">
    <property type="entry name" value="Na/ntran_symport"/>
</dbReference>
<evidence type="ECO:0000256" key="5">
    <source>
        <dbReference type="ARBA" id="ARBA00023136"/>
    </source>
</evidence>
<dbReference type="GO" id="GO:0016020">
    <property type="term" value="C:membrane"/>
    <property type="evidence" value="ECO:0007669"/>
    <property type="project" value="UniProtKB-SubCell"/>
</dbReference>
<feature type="transmembrane region" description="Helical" evidence="6">
    <location>
        <begin position="41"/>
        <end position="65"/>
    </location>
</feature>
<feature type="transmembrane region" description="Helical" evidence="6">
    <location>
        <begin position="345"/>
        <end position="364"/>
    </location>
</feature>
<dbReference type="PRINTS" id="PR00176">
    <property type="entry name" value="NANEUSMPORT"/>
</dbReference>
<feature type="transmembrane region" description="Helical" evidence="6">
    <location>
        <begin position="12"/>
        <end position="29"/>
    </location>
</feature>
<feature type="transmembrane region" description="Helical" evidence="6">
    <location>
        <begin position="422"/>
        <end position="441"/>
    </location>
</feature>
<accession>A0A9D2KQY1</accession>
<feature type="transmembrane region" description="Helical" evidence="6">
    <location>
        <begin position="216"/>
        <end position="238"/>
    </location>
</feature>
<feature type="transmembrane region" description="Helical" evidence="6">
    <location>
        <begin position="143"/>
        <end position="162"/>
    </location>
</feature>
<sequence>MSSARDHFSSRLGVLAATLGSAVGLGNIWKFPALVGQNGGASFLLVYILATLCIGLPLMIVELSIGRAGRRNVVGVFRVIAPKSGWWLIGLGAVISCVFILGFYSDVAGWVFAYIFKAATGGAATTDPAAAQAAFARLTGDPVAALGWQWLVLILTGAIIMRGASQGIEKVTRILMPLLFLLLVGICLRSLTLPGAGEGLRFLFMPQWDRISGDVILMAMGLAFFKMSVGMGCMLIYGSYFKEDVHIPSVALRVMVCDLLVSLLAGIAIFPAVFSFDFAVEQGPALLFMTIPAVFASLPGGSLLTTVFFCLSAIAATGAILSLLEVPVSCLAERFSCSRTRAVPLVLAGLMLLGAPATLSLGIWQDVRVFGLTFFDAYDALSSMILMPVCGIATSLFVGWFWPERAALAALGNDRAARTVRLLCRSLTPLLILLVLLHGLGLV</sequence>
<dbReference type="PROSITE" id="PS50267">
    <property type="entry name" value="NA_NEUROTRAN_SYMP_3"/>
    <property type="match status" value="1"/>
</dbReference>
<dbReference type="EMBL" id="DWZD01000044">
    <property type="protein sequence ID" value="HJA79453.1"/>
    <property type="molecule type" value="Genomic_DNA"/>
</dbReference>
<evidence type="ECO:0000256" key="4">
    <source>
        <dbReference type="ARBA" id="ARBA00022989"/>
    </source>
</evidence>
<comment type="caution">
    <text evidence="7">The sequence shown here is derived from an EMBL/GenBank/DDBJ whole genome shotgun (WGS) entry which is preliminary data.</text>
</comment>
<reference evidence="7" key="2">
    <citation type="submission" date="2021-04" db="EMBL/GenBank/DDBJ databases">
        <authorList>
            <person name="Gilroy R."/>
        </authorList>
    </citation>
    <scope>NUCLEOTIDE SEQUENCE</scope>
    <source>
        <strain evidence="7">5032</strain>
    </source>
</reference>
<dbReference type="NCBIfam" id="NF037979">
    <property type="entry name" value="Na_transp"/>
    <property type="match status" value="1"/>
</dbReference>
<keyword evidence="4 6" id="KW-1133">Transmembrane helix</keyword>
<proteinExistence type="predicted"/>
<dbReference type="Pfam" id="PF00209">
    <property type="entry name" value="SNF"/>
    <property type="match status" value="2"/>
</dbReference>
<feature type="transmembrane region" description="Helical" evidence="6">
    <location>
        <begin position="174"/>
        <end position="196"/>
    </location>
</feature>
<dbReference type="PANTHER" id="PTHR42948">
    <property type="entry name" value="TRANSPORTER"/>
    <property type="match status" value="1"/>
</dbReference>
<gene>
    <name evidence="7" type="ORF">H9784_07810</name>
</gene>
<feature type="transmembrane region" description="Helical" evidence="6">
    <location>
        <begin position="250"/>
        <end position="274"/>
    </location>
</feature>
<keyword evidence="3 6" id="KW-0812">Transmembrane</keyword>
<organism evidence="7 8">
    <name type="scientific">Candidatus Desulfovibrio intestinavium</name>
    <dbReference type="NCBI Taxonomy" id="2838534"/>
    <lineage>
        <taxon>Bacteria</taxon>
        <taxon>Pseudomonadati</taxon>
        <taxon>Thermodesulfobacteriota</taxon>
        <taxon>Desulfovibrionia</taxon>
        <taxon>Desulfovibrionales</taxon>
        <taxon>Desulfovibrionaceae</taxon>
        <taxon>Desulfovibrio</taxon>
    </lineage>
</organism>
<dbReference type="AlphaFoldDB" id="A0A9D2KQY1"/>
<protein>
    <submittedName>
        <fullName evidence="7">Sodium-dependent transporter</fullName>
    </submittedName>
</protein>
<reference evidence="7" key="1">
    <citation type="journal article" date="2021" name="PeerJ">
        <title>Extensive microbial diversity within the chicken gut microbiome revealed by metagenomics and culture.</title>
        <authorList>
            <person name="Gilroy R."/>
            <person name="Ravi A."/>
            <person name="Getino M."/>
            <person name="Pursley I."/>
            <person name="Horton D.L."/>
            <person name="Alikhan N.F."/>
            <person name="Baker D."/>
            <person name="Gharbi K."/>
            <person name="Hall N."/>
            <person name="Watson M."/>
            <person name="Adriaenssens E.M."/>
            <person name="Foster-Nyarko E."/>
            <person name="Jarju S."/>
            <person name="Secka A."/>
            <person name="Antonio M."/>
            <person name="Oren A."/>
            <person name="Chaudhuri R.R."/>
            <person name="La Ragione R."/>
            <person name="Hildebrand F."/>
            <person name="Pallen M.J."/>
        </authorList>
    </citation>
    <scope>NUCLEOTIDE SEQUENCE</scope>
    <source>
        <strain evidence="7">5032</strain>
    </source>
</reference>